<dbReference type="GO" id="GO:0000981">
    <property type="term" value="F:DNA-binding transcription factor activity, RNA polymerase II-specific"/>
    <property type="evidence" value="ECO:0007669"/>
    <property type="project" value="InterPro"/>
</dbReference>
<evidence type="ECO:0000313" key="6">
    <source>
        <dbReference type="Proteomes" id="UP001166286"/>
    </source>
</evidence>
<name>A0AA39R1J0_9LECA</name>
<dbReference type="SMART" id="SM00066">
    <property type="entry name" value="GAL4"/>
    <property type="match status" value="1"/>
</dbReference>
<sequence>MADQSSMSDSSLKRTDTIATDDSSGQSMQDVQPASPAKSSSSTTPKGPEPVSSSAQSRHGTSTSTTGRKRKVPDSVTPNACTNCKRARAKCDGVKPACKRCANRNVRDSCVYEIHAKTAKEQMIREIQRLQRKNEDLEEEKDTLGEKNSWIEQIISSLKEKGQGPEIISRLKRGESYRHIAEWLGRPLITAGGVAVDPHTLSPNTERNITDAIHQYHRRMVEERDPRYWTNVTPEPSFIEHLVNLYLTWIHPAHMLFDEERFMKSFRDCTDVYCSAALVNAICAMSCCLLHDELGDSNDQTAAGIVVIRDKFMEETRSLMRNAEVGKMTAIQTYAVMFLVELSSGRALIGSSHLRLAAESLLSKHTSEQTSESEEIAAWGILTLHTAWSGFTYQKPTAPISTDATPFSNIELQQGQQPWHVYKQLGDPDSENRPSYSILTASEHARLFRIIHETILVYCGSRGRVSARALLDLYERYVDWKELLPSTLRLQEAEPLPHVLFLHIQYHVAIVHLLQPLLQQEHFYHESYESLRSLLIKHARRGLELQDQYSRLYTAHYLSPIQLFCLVHLCDAIIRYEASDHANRNEYIEFCFVSLEQAKIGYTVAGPLQKMFHAALSDYDIPISGEMERHMGASIRIGPEDLLEACTRSSYRQPIAQLLPNMSPRLGQEFIEGYQQLFQGRPSEQATAEATSAARGKQKRLEIGALLNR</sequence>
<keyword evidence="2" id="KW-0175">Coiled coil</keyword>
<dbReference type="InterPro" id="IPR053187">
    <property type="entry name" value="Notoamide_regulator"/>
</dbReference>
<evidence type="ECO:0000256" key="3">
    <source>
        <dbReference type="SAM" id="MobiDB-lite"/>
    </source>
</evidence>
<dbReference type="PROSITE" id="PS50048">
    <property type="entry name" value="ZN2_CY6_FUNGAL_2"/>
    <property type="match status" value="1"/>
</dbReference>
<dbReference type="PANTHER" id="PTHR47256:SF1">
    <property type="entry name" value="ZN(II)2CYS6 TRANSCRIPTION FACTOR (EUROFUNG)"/>
    <property type="match status" value="1"/>
</dbReference>
<comment type="caution">
    <text evidence="5">The sequence shown here is derived from an EMBL/GenBank/DDBJ whole genome shotgun (WGS) entry which is preliminary data.</text>
</comment>
<accession>A0AA39R1J0</accession>
<feature type="region of interest" description="Disordered" evidence="3">
    <location>
        <begin position="1"/>
        <end position="79"/>
    </location>
</feature>
<dbReference type="PROSITE" id="PS00463">
    <property type="entry name" value="ZN2_CY6_FUNGAL_1"/>
    <property type="match status" value="1"/>
</dbReference>
<feature type="compositionally biased region" description="Polar residues" evidence="3">
    <location>
        <begin position="17"/>
        <end position="32"/>
    </location>
</feature>
<feature type="domain" description="Zn(2)-C6 fungal-type" evidence="4">
    <location>
        <begin position="80"/>
        <end position="112"/>
    </location>
</feature>
<dbReference type="AlphaFoldDB" id="A0AA39R1J0"/>
<gene>
    <name evidence="5" type="ORF">JMJ35_004183</name>
</gene>
<feature type="compositionally biased region" description="Polar residues" evidence="3">
    <location>
        <begin position="1"/>
        <end position="10"/>
    </location>
</feature>
<dbReference type="InterPro" id="IPR036864">
    <property type="entry name" value="Zn2-C6_fun-type_DNA-bd_sf"/>
</dbReference>
<proteinExistence type="predicted"/>
<feature type="compositionally biased region" description="Low complexity" evidence="3">
    <location>
        <begin position="33"/>
        <end position="46"/>
    </location>
</feature>
<dbReference type="EMBL" id="JAFEKC020000008">
    <property type="protein sequence ID" value="KAK0513197.1"/>
    <property type="molecule type" value="Genomic_DNA"/>
</dbReference>
<dbReference type="InterPro" id="IPR001138">
    <property type="entry name" value="Zn2Cys6_DnaBD"/>
</dbReference>
<dbReference type="Pfam" id="PF00172">
    <property type="entry name" value="Zn_clus"/>
    <property type="match status" value="1"/>
</dbReference>
<feature type="coiled-coil region" evidence="2">
    <location>
        <begin position="116"/>
        <end position="147"/>
    </location>
</feature>
<dbReference type="SUPFAM" id="SSF57701">
    <property type="entry name" value="Zn2/Cys6 DNA-binding domain"/>
    <property type="match status" value="1"/>
</dbReference>
<dbReference type="GO" id="GO:0008270">
    <property type="term" value="F:zinc ion binding"/>
    <property type="evidence" value="ECO:0007669"/>
    <property type="project" value="InterPro"/>
</dbReference>
<protein>
    <recommendedName>
        <fullName evidence="4">Zn(2)-C6 fungal-type domain-containing protein</fullName>
    </recommendedName>
</protein>
<evidence type="ECO:0000313" key="5">
    <source>
        <dbReference type="EMBL" id="KAK0513197.1"/>
    </source>
</evidence>
<organism evidence="5 6">
    <name type="scientific">Cladonia borealis</name>
    <dbReference type="NCBI Taxonomy" id="184061"/>
    <lineage>
        <taxon>Eukaryota</taxon>
        <taxon>Fungi</taxon>
        <taxon>Dikarya</taxon>
        <taxon>Ascomycota</taxon>
        <taxon>Pezizomycotina</taxon>
        <taxon>Lecanoromycetes</taxon>
        <taxon>OSLEUM clade</taxon>
        <taxon>Lecanoromycetidae</taxon>
        <taxon>Lecanorales</taxon>
        <taxon>Lecanorineae</taxon>
        <taxon>Cladoniaceae</taxon>
        <taxon>Cladonia</taxon>
    </lineage>
</organism>
<evidence type="ECO:0000259" key="4">
    <source>
        <dbReference type="PROSITE" id="PS50048"/>
    </source>
</evidence>
<dbReference type="Proteomes" id="UP001166286">
    <property type="component" value="Unassembled WGS sequence"/>
</dbReference>
<dbReference type="CDD" id="cd00067">
    <property type="entry name" value="GAL4"/>
    <property type="match status" value="1"/>
</dbReference>
<dbReference type="PANTHER" id="PTHR47256">
    <property type="entry name" value="ZN(II)2CYS6 TRANSCRIPTION FACTOR (EUROFUNG)-RELATED"/>
    <property type="match status" value="1"/>
</dbReference>
<evidence type="ECO:0000256" key="1">
    <source>
        <dbReference type="ARBA" id="ARBA00023242"/>
    </source>
</evidence>
<keyword evidence="6" id="KW-1185">Reference proteome</keyword>
<evidence type="ECO:0000256" key="2">
    <source>
        <dbReference type="SAM" id="Coils"/>
    </source>
</evidence>
<dbReference type="CDD" id="cd12148">
    <property type="entry name" value="fungal_TF_MHR"/>
    <property type="match status" value="1"/>
</dbReference>
<keyword evidence="1" id="KW-0539">Nucleus</keyword>
<dbReference type="Gene3D" id="4.10.240.10">
    <property type="entry name" value="Zn(2)-C6 fungal-type DNA-binding domain"/>
    <property type="match status" value="1"/>
</dbReference>
<reference evidence="5" key="1">
    <citation type="submission" date="2023-03" db="EMBL/GenBank/DDBJ databases">
        <title>Complete genome of Cladonia borealis.</title>
        <authorList>
            <person name="Park H."/>
        </authorList>
    </citation>
    <scope>NUCLEOTIDE SEQUENCE</scope>
    <source>
        <strain evidence="5">ANT050790</strain>
    </source>
</reference>